<accession>A0A1Y2C8Q8</accession>
<keyword evidence="2" id="KW-1185">Reference proteome</keyword>
<proteinExistence type="predicted"/>
<name>A0A1Y2C8Q8_9FUNG</name>
<dbReference type="AlphaFoldDB" id="A0A1Y2C8Q8"/>
<organism evidence="1 2">
    <name type="scientific">Rhizoclosmatium globosum</name>
    <dbReference type="NCBI Taxonomy" id="329046"/>
    <lineage>
        <taxon>Eukaryota</taxon>
        <taxon>Fungi</taxon>
        <taxon>Fungi incertae sedis</taxon>
        <taxon>Chytridiomycota</taxon>
        <taxon>Chytridiomycota incertae sedis</taxon>
        <taxon>Chytridiomycetes</taxon>
        <taxon>Chytridiales</taxon>
        <taxon>Chytriomycetaceae</taxon>
        <taxon>Rhizoclosmatium</taxon>
    </lineage>
</organism>
<reference evidence="1 2" key="1">
    <citation type="submission" date="2016-07" db="EMBL/GenBank/DDBJ databases">
        <title>Pervasive Adenine N6-methylation of Active Genes in Fungi.</title>
        <authorList>
            <consortium name="DOE Joint Genome Institute"/>
            <person name="Mondo S.J."/>
            <person name="Dannebaum R.O."/>
            <person name="Kuo R.C."/>
            <person name="Labutti K."/>
            <person name="Haridas S."/>
            <person name="Kuo A."/>
            <person name="Salamov A."/>
            <person name="Ahrendt S.R."/>
            <person name="Lipzen A."/>
            <person name="Sullivan W."/>
            <person name="Andreopoulos W.B."/>
            <person name="Clum A."/>
            <person name="Lindquist E."/>
            <person name="Daum C."/>
            <person name="Ramamoorthy G.K."/>
            <person name="Gryganskyi A."/>
            <person name="Culley D."/>
            <person name="Magnuson J.K."/>
            <person name="James T.Y."/>
            <person name="O'Malley M.A."/>
            <person name="Stajich J.E."/>
            <person name="Spatafora J.W."/>
            <person name="Visel A."/>
            <person name="Grigoriev I.V."/>
        </authorList>
    </citation>
    <scope>NUCLEOTIDE SEQUENCE [LARGE SCALE GENOMIC DNA]</scope>
    <source>
        <strain evidence="1 2">JEL800</strain>
    </source>
</reference>
<gene>
    <name evidence="1" type="ORF">BCR33DRAFT_717538</name>
</gene>
<protein>
    <submittedName>
        <fullName evidence="1">Uncharacterized protein</fullName>
    </submittedName>
</protein>
<dbReference type="Proteomes" id="UP000193642">
    <property type="component" value="Unassembled WGS sequence"/>
</dbReference>
<evidence type="ECO:0000313" key="2">
    <source>
        <dbReference type="Proteomes" id="UP000193642"/>
    </source>
</evidence>
<dbReference type="EMBL" id="MCGO01000025">
    <property type="protein sequence ID" value="ORY43297.1"/>
    <property type="molecule type" value="Genomic_DNA"/>
</dbReference>
<evidence type="ECO:0000313" key="1">
    <source>
        <dbReference type="EMBL" id="ORY43297.1"/>
    </source>
</evidence>
<sequence length="96" mass="11112">MNNKKIYCSSMDKWVCNNEIVRMLYMAISAELPSLLDCSVHHFDCFSVPYRADLNFSRYLRHAPVAAEFAALPLLLLQQRKQAHVVLKSLAKQDFH</sequence>
<comment type="caution">
    <text evidence="1">The sequence shown here is derived from an EMBL/GenBank/DDBJ whole genome shotgun (WGS) entry which is preliminary data.</text>
</comment>